<protein>
    <submittedName>
        <fullName evidence="2">SCAN domain-containing protein 3</fullName>
    </submittedName>
</protein>
<accession>A0A8X6LYX3</accession>
<dbReference type="Proteomes" id="UP000887116">
    <property type="component" value="Unassembled WGS sequence"/>
</dbReference>
<dbReference type="SUPFAM" id="SSF53098">
    <property type="entry name" value="Ribonuclease H-like"/>
    <property type="match status" value="1"/>
</dbReference>
<dbReference type="InterPro" id="IPR036397">
    <property type="entry name" value="RNaseH_sf"/>
</dbReference>
<dbReference type="EMBL" id="BMAO01028885">
    <property type="protein sequence ID" value="GFR27971.1"/>
    <property type="molecule type" value="Genomic_DNA"/>
</dbReference>
<evidence type="ECO:0000259" key="1">
    <source>
        <dbReference type="PROSITE" id="PS50994"/>
    </source>
</evidence>
<evidence type="ECO:0000313" key="3">
    <source>
        <dbReference type="Proteomes" id="UP000887116"/>
    </source>
</evidence>
<dbReference type="AlphaFoldDB" id="A0A8X6LYX3"/>
<dbReference type="InterPro" id="IPR001584">
    <property type="entry name" value="Integrase_cat-core"/>
</dbReference>
<proteinExistence type="predicted"/>
<dbReference type="OrthoDB" id="6433043at2759"/>
<name>A0A8X6LYX3_TRICU</name>
<dbReference type="GO" id="GO:0015074">
    <property type="term" value="P:DNA integration"/>
    <property type="evidence" value="ECO:0007669"/>
    <property type="project" value="InterPro"/>
</dbReference>
<dbReference type="Gene3D" id="3.30.420.10">
    <property type="entry name" value="Ribonuclease H-like superfamily/Ribonuclease H"/>
    <property type="match status" value="1"/>
</dbReference>
<organism evidence="2 3">
    <name type="scientific">Trichonephila clavata</name>
    <name type="common">Joro spider</name>
    <name type="synonym">Nephila clavata</name>
    <dbReference type="NCBI Taxonomy" id="2740835"/>
    <lineage>
        <taxon>Eukaryota</taxon>
        <taxon>Metazoa</taxon>
        <taxon>Ecdysozoa</taxon>
        <taxon>Arthropoda</taxon>
        <taxon>Chelicerata</taxon>
        <taxon>Arachnida</taxon>
        <taxon>Araneae</taxon>
        <taxon>Araneomorphae</taxon>
        <taxon>Entelegynae</taxon>
        <taxon>Araneoidea</taxon>
        <taxon>Nephilidae</taxon>
        <taxon>Trichonephila</taxon>
    </lineage>
</organism>
<gene>
    <name evidence="2" type="primary">ZBED9</name>
    <name evidence="2" type="ORF">TNCT_712461</name>
</gene>
<dbReference type="PROSITE" id="PS50994">
    <property type="entry name" value="INTEGRASE"/>
    <property type="match status" value="1"/>
</dbReference>
<feature type="domain" description="Integrase catalytic" evidence="1">
    <location>
        <begin position="1"/>
        <end position="84"/>
    </location>
</feature>
<comment type="caution">
    <text evidence="2">The sequence shown here is derived from an EMBL/GenBank/DDBJ whole genome shotgun (WGS) entry which is preliminary data.</text>
</comment>
<dbReference type="InterPro" id="IPR012337">
    <property type="entry name" value="RNaseH-like_sf"/>
</dbReference>
<sequence length="84" mass="9458">MMHQDHLTKFVILKSLTSKRAEEVAYNLEEIFTLLGAPSILQSVNGREFANNGVTSLKKFWPALKIVHGKPRHLQSQGSVERAN</sequence>
<keyword evidence="3" id="KW-1185">Reference proteome</keyword>
<evidence type="ECO:0000313" key="2">
    <source>
        <dbReference type="EMBL" id="GFR27971.1"/>
    </source>
</evidence>
<dbReference type="GO" id="GO:0003676">
    <property type="term" value="F:nucleic acid binding"/>
    <property type="evidence" value="ECO:0007669"/>
    <property type="project" value="InterPro"/>
</dbReference>
<reference evidence="2" key="1">
    <citation type="submission" date="2020-07" db="EMBL/GenBank/DDBJ databases">
        <title>Multicomponent nature underlies the extraordinary mechanical properties of spider dragline silk.</title>
        <authorList>
            <person name="Kono N."/>
            <person name="Nakamura H."/>
            <person name="Mori M."/>
            <person name="Yoshida Y."/>
            <person name="Ohtoshi R."/>
            <person name="Malay A.D."/>
            <person name="Moran D.A.P."/>
            <person name="Tomita M."/>
            <person name="Numata K."/>
            <person name="Arakawa K."/>
        </authorList>
    </citation>
    <scope>NUCLEOTIDE SEQUENCE</scope>
</reference>